<dbReference type="EMBL" id="JBBCAQ010000014">
    <property type="protein sequence ID" value="KAK7598043.1"/>
    <property type="molecule type" value="Genomic_DNA"/>
</dbReference>
<evidence type="ECO:0000256" key="5">
    <source>
        <dbReference type="ARBA" id="ARBA00023002"/>
    </source>
</evidence>
<accession>A0AAN9TKH8</accession>
<organism evidence="10 11">
    <name type="scientific">Parthenolecanium corni</name>
    <dbReference type="NCBI Taxonomy" id="536013"/>
    <lineage>
        <taxon>Eukaryota</taxon>
        <taxon>Metazoa</taxon>
        <taxon>Ecdysozoa</taxon>
        <taxon>Arthropoda</taxon>
        <taxon>Hexapoda</taxon>
        <taxon>Insecta</taxon>
        <taxon>Pterygota</taxon>
        <taxon>Neoptera</taxon>
        <taxon>Paraneoptera</taxon>
        <taxon>Hemiptera</taxon>
        <taxon>Sternorrhyncha</taxon>
        <taxon>Coccoidea</taxon>
        <taxon>Coccidae</taxon>
        <taxon>Parthenolecanium</taxon>
    </lineage>
</organism>
<proteinExistence type="inferred from homology"/>
<dbReference type="GO" id="GO:0004497">
    <property type="term" value="F:monooxygenase activity"/>
    <property type="evidence" value="ECO:0007669"/>
    <property type="project" value="UniProtKB-KW"/>
</dbReference>
<dbReference type="AlphaFoldDB" id="A0AAN9TKH8"/>
<dbReference type="InterPro" id="IPR050196">
    <property type="entry name" value="Cytochrome_P450_Monoox"/>
</dbReference>
<comment type="cofactor">
    <cofactor evidence="1 8">
        <name>heme</name>
        <dbReference type="ChEBI" id="CHEBI:30413"/>
    </cofactor>
</comment>
<dbReference type="SUPFAM" id="SSF48264">
    <property type="entry name" value="Cytochrome P450"/>
    <property type="match status" value="1"/>
</dbReference>
<dbReference type="GO" id="GO:0020037">
    <property type="term" value="F:heme binding"/>
    <property type="evidence" value="ECO:0007669"/>
    <property type="project" value="InterPro"/>
</dbReference>
<evidence type="ECO:0000256" key="1">
    <source>
        <dbReference type="ARBA" id="ARBA00001971"/>
    </source>
</evidence>
<evidence type="ECO:0000256" key="4">
    <source>
        <dbReference type="ARBA" id="ARBA00022723"/>
    </source>
</evidence>
<evidence type="ECO:0000256" key="7">
    <source>
        <dbReference type="ARBA" id="ARBA00023033"/>
    </source>
</evidence>
<name>A0AAN9TKH8_9HEMI</name>
<evidence type="ECO:0008006" key="12">
    <source>
        <dbReference type="Google" id="ProtNLM"/>
    </source>
</evidence>
<dbReference type="InterPro" id="IPR002401">
    <property type="entry name" value="Cyt_P450_E_grp-I"/>
</dbReference>
<keyword evidence="5 9" id="KW-0560">Oxidoreductase</keyword>
<evidence type="ECO:0000256" key="2">
    <source>
        <dbReference type="ARBA" id="ARBA00010617"/>
    </source>
</evidence>
<dbReference type="PANTHER" id="PTHR24291:SF50">
    <property type="entry name" value="BIFUNCTIONAL ALBAFLAVENONE MONOOXYGENASE_TERPENE SYNTHASE"/>
    <property type="match status" value="1"/>
</dbReference>
<dbReference type="Proteomes" id="UP001367676">
    <property type="component" value="Unassembled WGS sequence"/>
</dbReference>
<feature type="binding site" description="axial binding residue" evidence="8">
    <location>
        <position position="257"/>
    </location>
    <ligand>
        <name>heme</name>
        <dbReference type="ChEBI" id="CHEBI:30413"/>
    </ligand>
    <ligandPart>
        <name>Fe</name>
        <dbReference type="ChEBI" id="CHEBI:18248"/>
    </ligandPart>
</feature>
<evidence type="ECO:0000313" key="11">
    <source>
        <dbReference type="Proteomes" id="UP001367676"/>
    </source>
</evidence>
<gene>
    <name evidence="10" type="ORF">V9T40_006278</name>
</gene>
<evidence type="ECO:0000256" key="9">
    <source>
        <dbReference type="RuleBase" id="RU000461"/>
    </source>
</evidence>
<comment type="caution">
    <text evidence="10">The sequence shown here is derived from an EMBL/GenBank/DDBJ whole genome shotgun (WGS) entry which is preliminary data.</text>
</comment>
<dbReference type="GO" id="GO:0016705">
    <property type="term" value="F:oxidoreductase activity, acting on paired donors, with incorporation or reduction of molecular oxygen"/>
    <property type="evidence" value="ECO:0007669"/>
    <property type="project" value="InterPro"/>
</dbReference>
<dbReference type="InterPro" id="IPR001128">
    <property type="entry name" value="Cyt_P450"/>
</dbReference>
<dbReference type="InterPro" id="IPR036396">
    <property type="entry name" value="Cyt_P450_sf"/>
</dbReference>
<reference evidence="10 11" key="1">
    <citation type="submission" date="2024-03" db="EMBL/GenBank/DDBJ databases">
        <title>Adaptation during the transition from Ophiocordyceps entomopathogen to insect associate is accompanied by gene loss and intensified selection.</title>
        <authorList>
            <person name="Ward C.M."/>
            <person name="Onetto C.A."/>
            <person name="Borneman A.R."/>
        </authorList>
    </citation>
    <scope>NUCLEOTIDE SEQUENCE [LARGE SCALE GENOMIC DNA]</scope>
    <source>
        <strain evidence="10">AWRI1</strain>
        <tissue evidence="10">Single Adult Female</tissue>
    </source>
</reference>
<protein>
    <recommendedName>
        <fullName evidence="12">Cytochrome P450</fullName>
    </recommendedName>
</protein>
<keyword evidence="3 8" id="KW-0349">Heme</keyword>
<keyword evidence="7 9" id="KW-0503">Monooxygenase</keyword>
<dbReference type="GO" id="GO:0005506">
    <property type="term" value="F:iron ion binding"/>
    <property type="evidence" value="ECO:0007669"/>
    <property type="project" value="InterPro"/>
</dbReference>
<sequence length="316" mass="36037">MSNKNSEKPEIVSSFREFFGNNIALAPVDVWSKSRKVMQPYFTNKQRYKIITQLINQYVDDLEKHVDGPQVNLAESLRSLFFSIITKSFPFRYLATLIQDDKNQGRDDLAFSNALVTIAAGDDTTSATTVFFLLTMAMFPEIQDKLYEEIYDLCGDDREPEISDIQKLPYLDQVLKEIQRRFTTLPIIFRKITEDAKINDVIYPAGTALLLSLANVHLDPALYPNPYQFNPDNFSPENVANRPKGSFVPFSAGPRNCIGMQIALVVMKQFIVSSLRSFSFHTTLKMEDIDLKIGFVSHNKSGCPVSLRKRKKNRLL</sequence>
<keyword evidence="11" id="KW-1185">Reference proteome</keyword>
<dbReference type="PRINTS" id="PR00385">
    <property type="entry name" value="P450"/>
</dbReference>
<dbReference type="PROSITE" id="PS00086">
    <property type="entry name" value="CYTOCHROME_P450"/>
    <property type="match status" value="1"/>
</dbReference>
<comment type="similarity">
    <text evidence="2 9">Belongs to the cytochrome P450 family.</text>
</comment>
<evidence type="ECO:0000256" key="6">
    <source>
        <dbReference type="ARBA" id="ARBA00023004"/>
    </source>
</evidence>
<evidence type="ECO:0000313" key="10">
    <source>
        <dbReference type="EMBL" id="KAK7598043.1"/>
    </source>
</evidence>
<dbReference type="Pfam" id="PF00067">
    <property type="entry name" value="p450"/>
    <property type="match status" value="1"/>
</dbReference>
<keyword evidence="6 8" id="KW-0408">Iron</keyword>
<evidence type="ECO:0000256" key="3">
    <source>
        <dbReference type="ARBA" id="ARBA00022617"/>
    </source>
</evidence>
<dbReference type="PRINTS" id="PR00463">
    <property type="entry name" value="EP450I"/>
</dbReference>
<dbReference type="Gene3D" id="1.10.630.10">
    <property type="entry name" value="Cytochrome P450"/>
    <property type="match status" value="2"/>
</dbReference>
<dbReference type="PANTHER" id="PTHR24291">
    <property type="entry name" value="CYTOCHROME P450 FAMILY 4"/>
    <property type="match status" value="1"/>
</dbReference>
<evidence type="ECO:0000256" key="8">
    <source>
        <dbReference type="PIRSR" id="PIRSR602401-1"/>
    </source>
</evidence>
<keyword evidence="4 8" id="KW-0479">Metal-binding</keyword>
<dbReference type="InterPro" id="IPR017972">
    <property type="entry name" value="Cyt_P450_CS"/>
</dbReference>